<evidence type="ECO:0000313" key="22">
    <source>
        <dbReference type="Proteomes" id="UP000270021"/>
    </source>
</evidence>
<dbReference type="InterPro" id="IPR005702">
    <property type="entry name" value="Wzc-like_C"/>
</dbReference>
<keyword evidence="7" id="KW-0997">Cell inner membrane</keyword>
<protein>
    <recommendedName>
        <fullName evidence="5">non-specific protein-tyrosine kinase</fullName>
        <ecNumber evidence="5">2.7.10.2</ecNumber>
    </recommendedName>
</protein>
<evidence type="ECO:0000256" key="16">
    <source>
        <dbReference type="ARBA" id="ARBA00051245"/>
    </source>
</evidence>
<dbReference type="InterPro" id="IPR025669">
    <property type="entry name" value="AAA_dom"/>
</dbReference>
<evidence type="ECO:0000256" key="1">
    <source>
        <dbReference type="ARBA" id="ARBA00004429"/>
    </source>
</evidence>
<comment type="subcellular location">
    <subcellularLocation>
        <location evidence="1">Cell inner membrane</location>
        <topology evidence="1">Multi-pass membrane protein</topology>
    </subcellularLocation>
</comment>
<evidence type="ECO:0000256" key="2">
    <source>
        <dbReference type="ARBA" id="ARBA00006683"/>
    </source>
</evidence>
<evidence type="ECO:0000256" key="10">
    <source>
        <dbReference type="ARBA" id="ARBA00022741"/>
    </source>
</evidence>
<evidence type="ECO:0000256" key="14">
    <source>
        <dbReference type="ARBA" id="ARBA00023136"/>
    </source>
</evidence>
<comment type="similarity">
    <text evidence="4">Belongs to the etk/wzc family.</text>
</comment>
<name>A0A3S8Z6W5_9ACTO</name>
<feature type="domain" description="AAA" evidence="19">
    <location>
        <begin position="269"/>
        <end position="382"/>
    </location>
</feature>
<keyword evidence="10" id="KW-0547">Nucleotide-binding</keyword>
<dbReference type="GO" id="GO:0005886">
    <property type="term" value="C:plasma membrane"/>
    <property type="evidence" value="ECO:0007669"/>
    <property type="project" value="UniProtKB-SubCell"/>
</dbReference>
<dbReference type="InterPro" id="IPR003856">
    <property type="entry name" value="LPS_length_determ_N"/>
</dbReference>
<keyword evidence="8 21" id="KW-0808">Transferase</keyword>
<feature type="transmembrane region" description="Helical" evidence="17">
    <location>
        <begin position="12"/>
        <end position="34"/>
    </location>
</feature>
<dbReference type="NCBIfam" id="TIGR01007">
    <property type="entry name" value="eps_fam"/>
    <property type="match status" value="1"/>
</dbReference>
<keyword evidence="11 21" id="KW-0418">Kinase</keyword>
<keyword evidence="14 17" id="KW-0472">Membrane</keyword>
<evidence type="ECO:0000259" key="18">
    <source>
        <dbReference type="Pfam" id="PF02706"/>
    </source>
</evidence>
<dbReference type="RefSeq" id="WP_126038621.1">
    <property type="nucleotide sequence ID" value="NZ_CP034438.1"/>
</dbReference>
<evidence type="ECO:0000313" key="21">
    <source>
        <dbReference type="EMBL" id="AZN29237.1"/>
    </source>
</evidence>
<evidence type="ECO:0000256" key="8">
    <source>
        <dbReference type="ARBA" id="ARBA00022679"/>
    </source>
</evidence>
<proteinExistence type="inferred from homology"/>
<dbReference type="GO" id="GO:0005524">
    <property type="term" value="F:ATP binding"/>
    <property type="evidence" value="ECO:0007669"/>
    <property type="project" value="UniProtKB-KW"/>
</dbReference>
<accession>A0A3S8Z6W5</accession>
<reference evidence="21 22" key="1">
    <citation type="submission" date="2018-12" db="EMBL/GenBank/DDBJ databases">
        <title>Complete genome sequence of Flaviflexus salsibiostraticola KCTC 33148.</title>
        <authorList>
            <person name="Bae J.-W."/>
        </authorList>
    </citation>
    <scope>NUCLEOTIDE SEQUENCE [LARGE SCALE GENOMIC DNA]</scope>
    <source>
        <strain evidence="21 22">KCTC 33148</strain>
    </source>
</reference>
<feature type="domain" description="Polysaccharide chain length determinant N-terminal" evidence="18">
    <location>
        <begin position="2"/>
        <end position="89"/>
    </location>
</feature>
<evidence type="ECO:0000256" key="11">
    <source>
        <dbReference type="ARBA" id="ARBA00022777"/>
    </source>
</evidence>
<dbReference type="Pfam" id="PF13807">
    <property type="entry name" value="GNVR"/>
    <property type="match status" value="1"/>
</dbReference>
<evidence type="ECO:0000259" key="20">
    <source>
        <dbReference type="Pfam" id="PF13807"/>
    </source>
</evidence>
<organism evidence="21 22">
    <name type="scientific">Flaviflexus salsibiostraticola</name>
    <dbReference type="NCBI Taxonomy" id="1282737"/>
    <lineage>
        <taxon>Bacteria</taxon>
        <taxon>Bacillati</taxon>
        <taxon>Actinomycetota</taxon>
        <taxon>Actinomycetes</taxon>
        <taxon>Actinomycetales</taxon>
        <taxon>Actinomycetaceae</taxon>
        <taxon>Flaviflexus</taxon>
    </lineage>
</organism>
<feature type="domain" description="Tyrosine-protein kinase G-rich" evidence="20">
    <location>
        <begin position="157"/>
        <end position="196"/>
    </location>
</feature>
<keyword evidence="15" id="KW-0829">Tyrosine-protein kinase</keyword>
<evidence type="ECO:0000259" key="19">
    <source>
        <dbReference type="Pfam" id="PF13614"/>
    </source>
</evidence>
<sequence>MELQQYLKIIRDYWRSILATLFVVVAAVAGYTIMQDPTYRADATVFITVESGDTAGELSQGANYAERQVQSFVQVVSTASVLQPVIDELDLDATPASLSRSISASSPNATSLIEIAASGENSAEVTDLANAVAASLVATVDDLAPTSSDGLNLVSASVIDPATVPTTPTAPKPMTNLALAVILGLLLAFGQALLREVLDTRVRDAGDIQEVTDKPILATVGHISKNMTPSERRAHSEAYRRLRTNVTFVGLGGERKKSLVITSSLPDEGKTQTAVSLASVLAQAGETVLLIDADLRRPSVANRLQIDNELGLSDILTKRGTLADLAIPAATNLWVLPSGTVPPNPSELLGSGAMKQLLSHAEREFDYVVLDTPPVLPVTDAVVVASQAGGAIVVSRAGVTKRSQIQSTIDVLESGLASTLGLVLNDAELKSREERYGYYSGYTQGDANTENVAARHKGSVRQRS</sequence>
<keyword evidence="22" id="KW-1185">Reference proteome</keyword>
<dbReference type="CDD" id="cd05387">
    <property type="entry name" value="BY-kinase"/>
    <property type="match status" value="1"/>
</dbReference>
<keyword evidence="12" id="KW-0067">ATP-binding</keyword>
<dbReference type="GO" id="GO:0004715">
    <property type="term" value="F:non-membrane spanning protein tyrosine kinase activity"/>
    <property type="evidence" value="ECO:0007669"/>
    <property type="project" value="UniProtKB-EC"/>
</dbReference>
<dbReference type="PANTHER" id="PTHR32309">
    <property type="entry name" value="TYROSINE-PROTEIN KINASE"/>
    <property type="match status" value="1"/>
</dbReference>
<evidence type="ECO:0000256" key="12">
    <source>
        <dbReference type="ARBA" id="ARBA00022840"/>
    </source>
</evidence>
<comment type="catalytic activity">
    <reaction evidence="16">
        <text>L-tyrosyl-[protein] + ATP = O-phospho-L-tyrosyl-[protein] + ADP + H(+)</text>
        <dbReference type="Rhea" id="RHEA:10596"/>
        <dbReference type="Rhea" id="RHEA-COMP:10136"/>
        <dbReference type="Rhea" id="RHEA-COMP:20101"/>
        <dbReference type="ChEBI" id="CHEBI:15378"/>
        <dbReference type="ChEBI" id="CHEBI:30616"/>
        <dbReference type="ChEBI" id="CHEBI:46858"/>
        <dbReference type="ChEBI" id="CHEBI:61978"/>
        <dbReference type="ChEBI" id="CHEBI:456216"/>
        <dbReference type="EC" id="2.7.10.2"/>
    </reaction>
</comment>
<comment type="similarity">
    <text evidence="2">Belongs to the CpsC/CapA family.</text>
</comment>
<evidence type="ECO:0000256" key="17">
    <source>
        <dbReference type="SAM" id="Phobius"/>
    </source>
</evidence>
<keyword evidence="9 17" id="KW-0812">Transmembrane</keyword>
<dbReference type="EC" id="2.7.10.2" evidence="5"/>
<dbReference type="Gene3D" id="3.40.50.300">
    <property type="entry name" value="P-loop containing nucleotide triphosphate hydrolases"/>
    <property type="match status" value="1"/>
</dbReference>
<dbReference type="Proteomes" id="UP000270021">
    <property type="component" value="Chromosome"/>
</dbReference>
<dbReference type="InterPro" id="IPR032807">
    <property type="entry name" value="GNVR"/>
</dbReference>
<dbReference type="EMBL" id="CP034438">
    <property type="protein sequence ID" value="AZN29237.1"/>
    <property type="molecule type" value="Genomic_DNA"/>
</dbReference>
<evidence type="ECO:0000256" key="4">
    <source>
        <dbReference type="ARBA" id="ARBA00008883"/>
    </source>
</evidence>
<evidence type="ECO:0000256" key="6">
    <source>
        <dbReference type="ARBA" id="ARBA00022475"/>
    </source>
</evidence>
<evidence type="ECO:0000256" key="3">
    <source>
        <dbReference type="ARBA" id="ARBA00007316"/>
    </source>
</evidence>
<dbReference type="InterPro" id="IPR027417">
    <property type="entry name" value="P-loop_NTPase"/>
</dbReference>
<keyword evidence="6" id="KW-1003">Cell membrane</keyword>
<dbReference type="OrthoDB" id="9812433at2"/>
<keyword evidence="13 17" id="KW-1133">Transmembrane helix</keyword>
<gene>
    <name evidence="21" type="ORF">EJO69_02185</name>
</gene>
<evidence type="ECO:0000256" key="15">
    <source>
        <dbReference type="ARBA" id="ARBA00023137"/>
    </source>
</evidence>
<evidence type="ECO:0000256" key="7">
    <source>
        <dbReference type="ARBA" id="ARBA00022519"/>
    </source>
</evidence>
<dbReference type="KEGG" id="fsl:EJO69_02185"/>
<dbReference type="SUPFAM" id="SSF52540">
    <property type="entry name" value="P-loop containing nucleoside triphosphate hydrolases"/>
    <property type="match status" value="1"/>
</dbReference>
<dbReference type="Pfam" id="PF02706">
    <property type="entry name" value="Wzz"/>
    <property type="match status" value="1"/>
</dbReference>
<dbReference type="Pfam" id="PF13614">
    <property type="entry name" value="AAA_31"/>
    <property type="match status" value="1"/>
</dbReference>
<dbReference type="AlphaFoldDB" id="A0A3S8Z6W5"/>
<dbReference type="PANTHER" id="PTHR32309:SF13">
    <property type="entry name" value="FERRIC ENTEROBACTIN TRANSPORT PROTEIN FEPE"/>
    <property type="match status" value="1"/>
</dbReference>
<evidence type="ECO:0000256" key="9">
    <source>
        <dbReference type="ARBA" id="ARBA00022692"/>
    </source>
</evidence>
<evidence type="ECO:0000256" key="5">
    <source>
        <dbReference type="ARBA" id="ARBA00011903"/>
    </source>
</evidence>
<evidence type="ECO:0000256" key="13">
    <source>
        <dbReference type="ARBA" id="ARBA00022989"/>
    </source>
</evidence>
<comment type="similarity">
    <text evidence="3">Belongs to the CpsD/CapB family.</text>
</comment>
<dbReference type="InterPro" id="IPR050445">
    <property type="entry name" value="Bact_polysacc_biosynth/exp"/>
</dbReference>